<protein>
    <recommendedName>
        <fullName evidence="5">Feruloyl esterase</fullName>
    </recommendedName>
</protein>
<keyword evidence="1" id="KW-0472">Membrane</keyword>
<dbReference type="AlphaFoldDB" id="A0A1E7ER50"/>
<evidence type="ECO:0000313" key="3">
    <source>
        <dbReference type="EMBL" id="OEU08304.1"/>
    </source>
</evidence>
<reference evidence="3 4" key="1">
    <citation type="submission" date="2016-09" db="EMBL/GenBank/DDBJ databases">
        <title>Extensive genetic diversity and differential bi-allelic expression allows diatom success in the polar Southern Ocean.</title>
        <authorList>
            <consortium name="DOE Joint Genome Institute"/>
            <person name="Mock T."/>
            <person name="Otillar R.P."/>
            <person name="Strauss J."/>
            <person name="Dupont C."/>
            <person name="Frickenhaus S."/>
            <person name="Maumus F."/>
            <person name="Mcmullan M."/>
            <person name="Sanges R."/>
            <person name="Schmutz J."/>
            <person name="Toseland A."/>
            <person name="Valas R."/>
            <person name="Veluchamy A."/>
            <person name="Ward B.J."/>
            <person name="Allen A."/>
            <person name="Barry K."/>
            <person name="Falciatore A."/>
            <person name="Ferrante M."/>
            <person name="Fortunato A.E."/>
            <person name="Gloeckner G."/>
            <person name="Gruber A."/>
            <person name="Hipkin R."/>
            <person name="Janech M."/>
            <person name="Kroth P."/>
            <person name="Leese F."/>
            <person name="Lindquist E."/>
            <person name="Lyon B.R."/>
            <person name="Martin J."/>
            <person name="Mayer C."/>
            <person name="Parker M."/>
            <person name="Quesneville H."/>
            <person name="Raymond J."/>
            <person name="Uhlig C."/>
            <person name="Valentin K.U."/>
            <person name="Worden A.Z."/>
            <person name="Armbrust E.V."/>
            <person name="Bowler C."/>
            <person name="Green B."/>
            <person name="Moulton V."/>
            <person name="Van Oosterhout C."/>
            <person name="Grigoriev I."/>
        </authorList>
    </citation>
    <scope>NUCLEOTIDE SEQUENCE [LARGE SCALE GENOMIC DNA]</scope>
    <source>
        <strain evidence="3 4">CCMP1102</strain>
    </source>
</reference>
<name>A0A1E7ER50_9STRA</name>
<dbReference type="InParanoid" id="A0A1E7ER50"/>
<keyword evidence="2" id="KW-0732">Signal</keyword>
<keyword evidence="4" id="KW-1185">Reference proteome</keyword>
<dbReference type="PANTHER" id="PTHR48098">
    <property type="entry name" value="ENTEROCHELIN ESTERASE-RELATED"/>
    <property type="match status" value="1"/>
</dbReference>
<dbReference type="KEGG" id="fcy:FRACYDRAFT_250093"/>
<organism evidence="3 4">
    <name type="scientific">Fragilariopsis cylindrus CCMP1102</name>
    <dbReference type="NCBI Taxonomy" id="635003"/>
    <lineage>
        <taxon>Eukaryota</taxon>
        <taxon>Sar</taxon>
        <taxon>Stramenopiles</taxon>
        <taxon>Ochrophyta</taxon>
        <taxon>Bacillariophyta</taxon>
        <taxon>Bacillariophyceae</taxon>
        <taxon>Bacillariophycidae</taxon>
        <taxon>Bacillariales</taxon>
        <taxon>Bacillariaceae</taxon>
        <taxon>Fragilariopsis</taxon>
    </lineage>
</organism>
<evidence type="ECO:0000313" key="4">
    <source>
        <dbReference type="Proteomes" id="UP000095751"/>
    </source>
</evidence>
<feature type="chain" id="PRO_5009192237" description="Feruloyl esterase" evidence="2">
    <location>
        <begin position="20"/>
        <end position="421"/>
    </location>
</feature>
<dbReference type="Proteomes" id="UP000095751">
    <property type="component" value="Unassembled WGS sequence"/>
</dbReference>
<keyword evidence="1" id="KW-0812">Transmembrane</keyword>
<keyword evidence="1" id="KW-1133">Transmembrane helix</keyword>
<evidence type="ECO:0008006" key="5">
    <source>
        <dbReference type="Google" id="ProtNLM"/>
    </source>
</evidence>
<dbReference type="EMBL" id="KV784381">
    <property type="protein sequence ID" value="OEU08304.1"/>
    <property type="molecule type" value="Genomic_DNA"/>
</dbReference>
<sequence>MKCAIKFAIIALAATTTNAQTEDDDKKMFEAMGMLPAPGDISSTVSGTYVIGPNYTFDEAILSCSECKQGSKICGDGNCGQIYGDMGIRNITVYIPAAYKDGDEVGVMVLQDGDESLPFIRSAMDRFIGSDDDEHSLPTFVVVAVAVAGPYQLDYAFGPLGGTIDDCGNGMYSERRLEYNTVSKDYAQFVSNEVLPYVSNHQEIRSKYPNLNITDDPSGRASFGSSNGGATAIRMAFLTPELFGTAIAYHPNLGDLNSTANNHTEFPGEMEALWRPGGPELIKNSDLKPIRIFHASSDRDLGTPKACLINMTDGSDTDQSMVYQSSSFAEGNNKTQEALVAKGYNTRYAFGMNSCHGPQLLFQDMPNTLVWAWSDWKKKQDEKKTGDDSLAGTNSGSRKSSRIWLSLLISISIAIGFFILW</sequence>
<dbReference type="PANTHER" id="PTHR48098:SF3">
    <property type="entry name" value="IRON(III) ENTEROBACTIN ESTERASE"/>
    <property type="match status" value="1"/>
</dbReference>
<dbReference type="SUPFAM" id="SSF53474">
    <property type="entry name" value="alpha/beta-Hydrolases"/>
    <property type="match status" value="1"/>
</dbReference>
<dbReference type="Gene3D" id="3.40.50.1820">
    <property type="entry name" value="alpha/beta hydrolase"/>
    <property type="match status" value="1"/>
</dbReference>
<accession>A0A1E7ER50</accession>
<evidence type="ECO:0000256" key="1">
    <source>
        <dbReference type="SAM" id="Phobius"/>
    </source>
</evidence>
<proteinExistence type="predicted"/>
<feature type="transmembrane region" description="Helical" evidence="1">
    <location>
        <begin position="403"/>
        <end position="420"/>
    </location>
</feature>
<dbReference type="Pfam" id="PF00756">
    <property type="entry name" value="Esterase"/>
    <property type="match status" value="1"/>
</dbReference>
<dbReference type="InterPro" id="IPR000801">
    <property type="entry name" value="Esterase-like"/>
</dbReference>
<feature type="signal peptide" evidence="2">
    <location>
        <begin position="1"/>
        <end position="19"/>
    </location>
</feature>
<dbReference type="InterPro" id="IPR050583">
    <property type="entry name" value="Mycobacterial_A85_antigen"/>
</dbReference>
<dbReference type="InterPro" id="IPR029058">
    <property type="entry name" value="AB_hydrolase_fold"/>
</dbReference>
<gene>
    <name evidence="3" type="ORF">FRACYDRAFT_250093</name>
</gene>
<evidence type="ECO:0000256" key="2">
    <source>
        <dbReference type="SAM" id="SignalP"/>
    </source>
</evidence>